<accession>A0A6C0DA15</accession>
<dbReference type="CDD" id="cd06532">
    <property type="entry name" value="Glyco_transf_25"/>
    <property type="match status" value="1"/>
</dbReference>
<dbReference type="Pfam" id="PF01755">
    <property type="entry name" value="Glyco_transf_25"/>
    <property type="match status" value="1"/>
</dbReference>
<evidence type="ECO:0000259" key="1">
    <source>
        <dbReference type="Pfam" id="PF01755"/>
    </source>
</evidence>
<dbReference type="EMBL" id="MN739564">
    <property type="protein sequence ID" value="QHT13212.1"/>
    <property type="molecule type" value="Genomic_DNA"/>
</dbReference>
<evidence type="ECO:0000313" key="2">
    <source>
        <dbReference type="EMBL" id="QHT13212.1"/>
    </source>
</evidence>
<dbReference type="InterPro" id="IPR002654">
    <property type="entry name" value="Glyco_trans_25"/>
</dbReference>
<sequence>MESFRKCTQISTSRGTKNIVISDPILVKNNLIKSKISVKKSDSQKMDLRSSKINNSNYETIKKFNYSKFTVKYFIIHMKKNIERYKLIKKLEKDLNHRITIFDAVDGNKVDLENINTYDPNIKFNFNYKYKGEIGCYLSHLQLLKKINSITNQDYSIILEDDCCVIRDYVHLNILYILDQITIDFDIIFLGNINNNNGELYKNNIYFVNKDTKLWGTYAYLVNNKNINKIINSLYDIDNAIDIKFKKLIDNKELVGLVIFPQLMSHAKIESTIR</sequence>
<proteinExistence type="predicted"/>
<reference evidence="2" key="1">
    <citation type="journal article" date="2020" name="Nature">
        <title>Giant virus diversity and host interactions through global metagenomics.</title>
        <authorList>
            <person name="Schulz F."/>
            <person name="Roux S."/>
            <person name="Paez-Espino D."/>
            <person name="Jungbluth S."/>
            <person name="Walsh D.A."/>
            <person name="Denef V.J."/>
            <person name="McMahon K.D."/>
            <person name="Konstantinidis K.T."/>
            <person name="Eloe-Fadrosh E.A."/>
            <person name="Kyrpides N.C."/>
            <person name="Woyke T."/>
        </authorList>
    </citation>
    <scope>NUCLEOTIDE SEQUENCE</scope>
    <source>
        <strain evidence="2">GVMAG-M-3300023174-131</strain>
    </source>
</reference>
<organism evidence="2">
    <name type="scientific">viral metagenome</name>
    <dbReference type="NCBI Taxonomy" id="1070528"/>
    <lineage>
        <taxon>unclassified sequences</taxon>
        <taxon>metagenomes</taxon>
        <taxon>organismal metagenomes</taxon>
    </lineage>
</organism>
<protein>
    <recommendedName>
        <fullName evidence="1">Glycosyl transferase family 25 domain-containing protein</fullName>
    </recommendedName>
</protein>
<dbReference type="AlphaFoldDB" id="A0A6C0DA15"/>
<name>A0A6C0DA15_9ZZZZ</name>
<feature type="domain" description="Glycosyl transferase family 25" evidence="1">
    <location>
        <begin position="72"/>
        <end position="242"/>
    </location>
</feature>